<evidence type="ECO:0000259" key="3">
    <source>
        <dbReference type="Pfam" id="PF00881"/>
    </source>
</evidence>
<dbReference type="InterPro" id="IPR000415">
    <property type="entry name" value="Nitroreductase-like"/>
</dbReference>
<sequence length="195" mass="20613">MSLTTTRRAETAAPILDVLAERWSTRAFAGSPAVDAAAIDAMLEAARWSPSANNSQPWRFVVAPRGSSAFDTIVEHLVGFNRDWAQHAPLLIAGLIEPVGSDGRDRPLALHDLGQAMAHLSVQAHADGLLVHQMAGLDAAGLHTALGLDAGLQLVTVSAIGALGDADALPEALRERETAPRTRLERAELVVLDGR</sequence>
<dbReference type="PANTHER" id="PTHR43673:SF10">
    <property type="entry name" value="NADH DEHYDROGENASE_NAD(P)H NITROREDUCTASE XCC3605-RELATED"/>
    <property type="match status" value="1"/>
</dbReference>
<evidence type="ECO:0000313" key="5">
    <source>
        <dbReference type="Proteomes" id="UP001164706"/>
    </source>
</evidence>
<feature type="domain" description="Nitroreductase" evidence="3">
    <location>
        <begin position="20"/>
        <end position="161"/>
    </location>
</feature>
<dbReference type="Proteomes" id="UP001164706">
    <property type="component" value="Chromosome"/>
</dbReference>
<reference evidence="4" key="1">
    <citation type="submission" date="2022-11" db="EMBL/GenBank/DDBJ databases">
        <title>Description of Microcella daejonensis nov. sp, isolated from riverside soil.</title>
        <authorList>
            <person name="Molina K.M."/>
            <person name="Kim S.B."/>
        </authorList>
    </citation>
    <scope>NUCLEOTIDE SEQUENCE</scope>
    <source>
        <strain evidence="4">MMS21-STM12</strain>
    </source>
</reference>
<dbReference type="RefSeq" id="WP_267738355.1">
    <property type="nucleotide sequence ID" value="NZ_CP113089.1"/>
</dbReference>
<dbReference type="EMBL" id="CP113089">
    <property type="protein sequence ID" value="WAB82234.1"/>
    <property type="molecule type" value="Genomic_DNA"/>
</dbReference>
<dbReference type="CDD" id="cd02138">
    <property type="entry name" value="TdsD-like"/>
    <property type="match status" value="1"/>
</dbReference>
<dbReference type="PANTHER" id="PTHR43673">
    <property type="entry name" value="NAD(P)H NITROREDUCTASE YDGI-RELATED"/>
    <property type="match status" value="1"/>
</dbReference>
<dbReference type="SUPFAM" id="SSF55469">
    <property type="entry name" value="FMN-dependent nitroreductase-like"/>
    <property type="match status" value="1"/>
</dbReference>
<protein>
    <submittedName>
        <fullName evidence="4">Nitroreductase family protein</fullName>
    </submittedName>
</protein>
<comment type="similarity">
    <text evidence="1">Belongs to the nitroreductase family.</text>
</comment>
<keyword evidence="5" id="KW-1185">Reference proteome</keyword>
<accession>A0A9E8S9N9</accession>
<dbReference type="InterPro" id="IPR029479">
    <property type="entry name" value="Nitroreductase"/>
</dbReference>
<evidence type="ECO:0000256" key="1">
    <source>
        <dbReference type="ARBA" id="ARBA00007118"/>
    </source>
</evidence>
<keyword evidence="2" id="KW-0560">Oxidoreductase</keyword>
<dbReference type="Gene3D" id="3.40.109.10">
    <property type="entry name" value="NADH Oxidase"/>
    <property type="match status" value="1"/>
</dbReference>
<evidence type="ECO:0000256" key="2">
    <source>
        <dbReference type="ARBA" id="ARBA00023002"/>
    </source>
</evidence>
<name>A0A9E8S9N9_9MICO</name>
<dbReference type="AlphaFoldDB" id="A0A9E8S9N9"/>
<dbReference type="KEGG" id="mdb:OVN18_04285"/>
<dbReference type="GO" id="GO:0016491">
    <property type="term" value="F:oxidoreductase activity"/>
    <property type="evidence" value="ECO:0007669"/>
    <property type="project" value="UniProtKB-KW"/>
</dbReference>
<evidence type="ECO:0000313" key="4">
    <source>
        <dbReference type="EMBL" id="WAB82234.1"/>
    </source>
</evidence>
<organism evidence="4 5">
    <name type="scientific">Microcella daejeonensis</name>
    <dbReference type="NCBI Taxonomy" id="2994971"/>
    <lineage>
        <taxon>Bacteria</taxon>
        <taxon>Bacillati</taxon>
        <taxon>Actinomycetota</taxon>
        <taxon>Actinomycetes</taxon>
        <taxon>Micrococcales</taxon>
        <taxon>Microbacteriaceae</taxon>
        <taxon>Microcella</taxon>
    </lineage>
</organism>
<proteinExistence type="inferred from homology"/>
<dbReference type="Pfam" id="PF00881">
    <property type="entry name" value="Nitroreductase"/>
    <property type="match status" value="1"/>
</dbReference>
<gene>
    <name evidence="4" type="ORF">OVN18_04285</name>
</gene>